<evidence type="ECO:0000313" key="3">
    <source>
        <dbReference type="Proteomes" id="UP000054558"/>
    </source>
</evidence>
<dbReference type="OrthoDB" id="9421954at2759"/>
<dbReference type="Gene3D" id="1.10.20.10">
    <property type="entry name" value="Histone, subunit A"/>
    <property type="match status" value="1"/>
</dbReference>
<accession>A0A1Y1ISI1</accession>
<dbReference type="InterPro" id="IPR009072">
    <property type="entry name" value="Histone-fold"/>
</dbReference>
<dbReference type="AlphaFoldDB" id="A0A1Y1ISI1"/>
<feature type="compositionally biased region" description="Basic and acidic residues" evidence="1">
    <location>
        <begin position="1"/>
        <end position="11"/>
    </location>
</feature>
<dbReference type="EMBL" id="DF238712">
    <property type="protein sequence ID" value="GAQ93653.1"/>
    <property type="molecule type" value="Genomic_DNA"/>
</dbReference>
<sequence length="379" mass="41738">MIYRNDPERKAPALSATSASIGTRMRGQDGKMHVVVANCHGVHRWKALSTGESSKKRTPSAKSAKRKTPKAGSVVRKRSAPASPAREFSDGTTRKGADNRFWAVKRTKTGHKRWVRVPASKREQRTPWASPPRRKRSPAGRGTGQNRWARSTGGEKRQGTGRGKAPTHAHWEPTVAELEKLAVLVKGDTHPYLKLSTKARQLMAKVAIPLVRELARSDLHRALSHYFGDAKDLIENALKEASKAHSAATKSRAVVEYLFAELSELAGNEASESGTITPKDVLVAMREDSELLRLINLFDGSIRGVVASPDGDERVFQRVCGDHRQDRTDQIVDEAGDYLAEEAPEDGSYGEVEHVPTADELHEIVSLPLYDASDRGHGW</sequence>
<feature type="compositionally biased region" description="Basic residues" evidence="1">
    <location>
        <begin position="56"/>
        <end position="79"/>
    </location>
</feature>
<evidence type="ECO:0000256" key="1">
    <source>
        <dbReference type="SAM" id="MobiDB-lite"/>
    </source>
</evidence>
<protein>
    <submittedName>
        <fullName evidence="2">Uncharacterized protein</fullName>
    </submittedName>
</protein>
<evidence type="ECO:0000313" key="2">
    <source>
        <dbReference type="EMBL" id="GAQ93653.1"/>
    </source>
</evidence>
<gene>
    <name evidence="2" type="ORF">KFL_017630020</name>
</gene>
<proteinExistence type="predicted"/>
<feature type="region of interest" description="Disordered" evidence="1">
    <location>
        <begin position="1"/>
        <end position="26"/>
    </location>
</feature>
<keyword evidence="3" id="KW-1185">Reference proteome</keyword>
<feature type="region of interest" description="Disordered" evidence="1">
    <location>
        <begin position="112"/>
        <end position="173"/>
    </location>
</feature>
<dbReference type="GO" id="GO:0046982">
    <property type="term" value="F:protein heterodimerization activity"/>
    <property type="evidence" value="ECO:0007669"/>
    <property type="project" value="InterPro"/>
</dbReference>
<reference evidence="2 3" key="1">
    <citation type="journal article" date="2014" name="Nat. Commun.">
        <title>Klebsormidium flaccidum genome reveals primary factors for plant terrestrial adaptation.</title>
        <authorList>
            <person name="Hori K."/>
            <person name="Maruyama F."/>
            <person name="Fujisawa T."/>
            <person name="Togashi T."/>
            <person name="Yamamoto N."/>
            <person name="Seo M."/>
            <person name="Sato S."/>
            <person name="Yamada T."/>
            <person name="Mori H."/>
            <person name="Tajima N."/>
            <person name="Moriyama T."/>
            <person name="Ikeuchi M."/>
            <person name="Watanabe M."/>
            <person name="Wada H."/>
            <person name="Kobayashi K."/>
            <person name="Saito M."/>
            <person name="Masuda T."/>
            <person name="Sasaki-Sekimoto Y."/>
            <person name="Mashiguchi K."/>
            <person name="Awai K."/>
            <person name="Shimojima M."/>
            <person name="Masuda S."/>
            <person name="Iwai M."/>
            <person name="Nobusawa T."/>
            <person name="Narise T."/>
            <person name="Kondo S."/>
            <person name="Saito H."/>
            <person name="Sato R."/>
            <person name="Murakawa M."/>
            <person name="Ihara Y."/>
            <person name="Oshima-Yamada Y."/>
            <person name="Ohtaka K."/>
            <person name="Satoh M."/>
            <person name="Sonobe K."/>
            <person name="Ishii M."/>
            <person name="Ohtani R."/>
            <person name="Kanamori-Sato M."/>
            <person name="Honoki R."/>
            <person name="Miyazaki D."/>
            <person name="Mochizuki H."/>
            <person name="Umetsu J."/>
            <person name="Higashi K."/>
            <person name="Shibata D."/>
            <person name="Kamiya Y."/>
            <person name="Sato N."/>
            <person name="Nakamura Y."/>
            <person name="Tabata S."/>
            <person name="Ida S."/>
            <person name="Kurokawa K."/>
            <person name="Ohta H."/>
        </authorList>
    </citation>
    <scope>NUCLEOTIDE SEQUENCE [LARGE SCALE GENOMIC DNA]</scope>
    <source>
        <strain evidence="2 3">NIES-2285</strain>
    </source>
</reference>
<dbReference type="SUPFAM" id="SSF47113">
    <property type="entry name" value="Histone-fold"/>
    <property type="match status" value="1"/>
</dbReference>
<feature type="region of interest" description="Disordered" evidence="1">
    <location>
        <begin position="44"/>
        <end position="94"/>
    </location>
</feature>
<dbReference type="Proteomes" id="UP000054558">
    <property type="component" value="Unassembled WGS sequence"/>
</dbReference>
<organism evidence="2 3">
    <name type="scientific">Klebsormidium nitens</name>
    <name type="common">Green alga</name>
    <name type="synonym">Ulothrix nitens</name>
    <dbReference type="NCBI Taxonomy" id="105231"/>
    <lineage>
        <taxon>Eukaryota</taxon>
        <taxon>Viridiplantae</taxon>
        <taxon>Streptophyta</taxon>
        <taxon>Klebsormidiophyceae</taxon>
        <taxon>Klebsormidiales</taxon>
        <taxon>Klebsormidiaceae</taxon>
        <taxon>Klebsormidium</taxon>
    </lineage>
</organism>
<name>A0A1Y1ISI1_KLENI</name>